<sequence length="220" mass="24366">MNKKFLIAVLLIIVGAVLGYQVPRGPALYSALMGFGTSSNQNYSTLASHQALLDFEEALATARRMVLNDAKTEQEAAEGMRWLLRVIAMSVEVAADANPRMPHFQRMDTLVRKVGGDNPDAEYEFVAIDGQYDYKITGNVGSVRYLGLTFNAGQGNTPRRQFAYLSDKTLNLDEAGNFTLILSQEAPDIPGQWVQTPADASEILVRQYIAQREQEELPSF</sequence>
<evidence type="ECO:0000313" key="1">
    <source>
        <dbReference type="EMBL" id="SVE34953.1"/>
    </source>
</evidence>
<organism evidence="1">
    <name type="scientific">marine metagenome</name>
    <dbReference type="NCBI Taxonomy" id="408172"/>
    <lineage>
        <taxon>unclassified sequences</taxon>
        <taxon>metagenomes</taxon>
        <taxon>ecological metagenomes</taxon>
    </lineage>
</organism>
<feature type="non-terminal residue" evidence="1">
    <location>
        <position position="220"/>
    </location>
</feature>
<dbReference type="EMBL" id="UINC01211167">
    <property type="protein sequence ID" value="SVE34953.1"/>
    <property type="molecule type" value="Genomic_DNA"/>
</dbReference>
<reference evidence="1" key="1">
    <citation type="submission" date="2018-05" db="EMBL/GenBank/DDBJ databases">
        <authorList>
            <person name="Lanie J.A."/>
            <person name="Ng W.-L."/>
            <person name="Kazmierczak K.M."/>
            <person name="Andrzejewski T.M."/>
            <person name="Davidsen T.M."/>
            <person name="Wayne K.J."/>
            <person name="Tettelin H."/>
            <person name="Glass J.I."/>
            <person name="Rusch D."/>
            <person name="Podicherti R."/>
            <person name="Tsui H.-C.T."/>
            <person name="Winkler M.E."/>
        </authorList>
    </citation>
    <scope>NUCLEOTIDE SEQUENCE</scope>
</reference>
<name>A0A383CSC6_9ZZZZ</name>
<proteinExistence type="predicted"/>
<evidence type="ECO:0008006" key="2">
    <source>
        <dbReference type="Google" id="ProtNLM"/>
    </source>
</evidence>
<protein>
    <recommendedName>
        <fullName evidence="2">DUF1214 domain-containing protein</fullName>
    </recommendedName>
</protein>
<gene>
    <name evidence="1" type="ORF">METZ01_LOCUS487807</name>
</gene>
<dbReference type="AlphaFoldDB" id="A0A383CSC6"/>
<accession>A0A383CSC6</accession>